<dbReference type="Gene3D" id="2.60.40.10">
    <property type="entry name" value="Immunoglobulins"/>
    <property type="match status" value="5"/>
</dbReference>
<dbReference type="InterPro" id="IPR010221">
    <property type="entry name" value="VCBS_dom"/>
</dbReference>
<keyword evidence="2" id="KW-1185">Reference proteome</keyword>
<dbReference type="NCBIfam" id="NF033510">
    <property type="entry name" value="Ca_tandemer"/>
    <property type="match status" value="5"/>
</dbReference>
<dbReference type="InterPro" id="IPR051553">
    <property type="entry name" value="Ran_GTPase-activating"/>
</dbReference>
<name>A0A7Z0I0Z8_9RHOB</name>
<evidence type="ECO:0000313" key="2">
    <source>
        <dbReference type="Proteomes" id="UP000529417"/>
    </source>
</evidence>
<gene>
    <name evidence="1" type="ORF">HUK65_13195</name>
</gene>
<organism evidence="1 2">
    <name type="scientific">Rhabdonatronobacter sediminivivens</name>
    <dbReference type="NCBI Taxonomy" id="2743469"/>
    <lineage>
        <taxon>Bacteria</taxon>
        <taxon>Pseudomonadati</taxon>
        <taxon>Pseudomonadota</taxon>
        <taxon>Alphaproteobacteria</taxon>
        <taxon>Rhodobacterales</taxon>
        <taxon>Paracoccaceae</taxon>
        <taxon>Rhabdonatronobacter</taxon>
    </lineage>
</organism>
<dbReference type="SUPFAM" id="SSF50985">
    <property type="entry name" value="RCC1/BLIP-II"/>
    <property type="match status" value="6"/>
</dbReference>
<protein>
    <submittedName>
        <fullName evidence="1">Uncharacterized protein</fullName>
    </submittedName>
</protein>
<dbReference type="PANTHER" id="PTHR45982">
    <property type="entry name" value="REGULATOR OF CHROMOSOME CONDENSATION"/>
    <property type="match status" value="1"/>
</dbReference>
<dbReference type="RefSeq" id="WP_179906743.1">
    <property type="nucleotide sequence ID" value="NZ_JACBXS010000028.1"/>
</dbReference>
<dbReference type="Gene3D" id="2.130.10.30">
    <property type="entry name" value="Regulator of chromosome condensation 1/beta-lactamase-inhibitor protein II"/>
    <property type="match status" value="8"/>
</dbReference>
<dbReference type="Proteomes" id="UP000529417">
    <property type="component" value="Unassembled WGS sequence"/>
</dbReference>
<dbReference type="EMBL" id="JACBXS010000028">
    <property type="protein sequence ID" value="NYS25946.1"/>
    <property type="molecule type" value="Genomic_DNA"/>
</dbReference>
<dbReference type="InterPro" id="IPR013783">
    <property type="entry name" value="Ig-like_fold"/>
</dbReference>
<evidence type="ECO:0000313" key="1">
    <source>
        <dbReference type="EMBL" id="NYS25946.1"/>
    </source>
</evidence>
<sequence length="2317" mass="231317">MSEALFQGAGNGRIWTAGTGSAHPNTWAVAALTADGAVITWGTQWNGGDPGVYSVSQTTGATLIADVSDQLQEGVVALYSSSQAFAAVKEDGAVIAWGNQFSGGDTSAVAEALESGVMAVYSTQDAFAAVTEGGAVVTWGSQARGGNSSAVADDLAGGVVTIHSTQTAFAAIKADGSVVTWGQAAWGGDSSAVAEDLAGGVVTVASTERAFAALKADGSVITWGVADYGGDSSALADELSGGVSALYSTGRAFAALKEDGSVVAWGQSATYGADTSAVDDDLSGGVVDIYNTNTAFAAVKEDGSVVTWEWASGGGNSAAVAEALSEGVVTMVSTPQAFAALMEDGTVIVWGGSQAANTGAAAEALSAGNVIGLYANQAAFAALREDGSVITWGSQSDGGNSSAIAEDLAGGVVAVYPGFRSFAALKEDGSVVTWGDAGRGGDSSAVADDLAAGVVDIATPLAVEPLDPDAFISAPEAPVIDVVAGDDVISPDEAAEGLTITGTAEPEVTVSATLDGATQTVTAGADGAWSATFPPEDIPEAGDYTITAQASRQGLTSPLAERAVAVITAPDAPVIDTVAGDDVIDPDEAAEGITVTGTAAPGATVAVSFAEATQTATAGTNGAWAVSFPPEDIPETGDYTITAQATLNGLTGPGAERGVFVEPLSVEITPIDTHNRGPGDGMVWSGGSGSAFLNRDAFAALREDGSVVTWGAPEAGGDSSTVAAALSGRVQSVASTYRAFAALTEDGAVVTWGDPEYGGDSSDVAEALGGDVVALSSTRGAFAALKADGSVVTWGGDTLSGLPTGSDSSAVADQLAGGVIGVFSTRGAFAALKQDGAVVTWGAPSWGGDSDEVAAALGDGVSRLFSNPYTFAALKEDGSVVVWGRNLSGGDNAALPAELSEGVVDIVTTAQAFAAMKEDGSVVAWGDPEFGGDASPEAAALGGGVAALHATQYAFAALKEDGSVVAWGAFGGVQGWGGDPGPVAEQLTGDVVELFSTQGAFAALKADGSVVTWGGPTRGGDSSAVAEALSGGVLAVYSNLGAFAAIKADGSVVTWGSRDYGGNPSATSDAAVGGLAFASDPSTVDGDLSGGVIKIYAGESTFAAVREDGSVVTWGNPERGGDSSAVAAELAGGVTALASPFPVEPLDPAGFLTAPAAPVIDTVADDDVIDPDAAAEGVTVTGTAAPGATVAVSFGEATQTATAGTNGAWSVSFGPDDIPEDGDFTVTAQATLNGLTGPSAERSVTVEPLPDLIDLDAGIKGPGDGTVWTGGSGIAFANERAFAALKEDGSVVTWGAPGYGGDSSAVADDLQSGVVSIMPARNAFAALKEDGSVVTWGAGLAADSSAVAEELADGVTALFSGRHAFAALKEDGSVVFWGGGADLTHDTAFVNVVDQLQGDVATIRTAQFGFAAIKQDGSVVTWGNFAWHPASFQGGFGDDTSAVADALQEGVTAVYSTGGLKGWAFGSAFAALKQDGSVVTWGVDHMGGDPSAVADALSGGVVDIHPTTKAFAALKADGLVITWGDEGYGGDSSAVADALQGDVVGLHATLRAFAALKADGSVVTWGDANAGGDSSAVADALQEDVVALYSTRYAFAALKADGSVVAWGQRPDDVNTDIENWGGDAGAVADQLDDGVVQVFSTASAFAALKEDGSVITWGAGNRGGDSSLVSEDLSSGVVTIYATQYAFAAVKEDGSVVTWGAGALGGNSSAVADQLSGGVVALSAPFPVEPLDPASLADPPAAPVIGAVAGDDVIDVTEAAEGITVTGSAEPGASVSVRLSDILAASATADDTGNWQVVFTPESQLDLGAHTIFATATVGGLSSAVASRDVTVVAPPLALVIDRVAGNNVITPDEAAEGLAITGSAAPGAEVAVTFGDFAQTTAASPDGTWRVELTPQQIPEPGDHFVLARATLDGTASPLVGRRVSVVEPPSAPEIFPVGVDDVIAPGELDFGLDMRGLADPGARVTVSFGDITQTVIATAEGMVTGGWEVLFDLEDLPPAGEHMVTAQAARDGLFSDVTERLVTIENTPAQIFGDTTGQVIDGDPAAEQDRGTLLVIDRDQGEDRFQTPNPQELDTPFGAFQFDPLTGNWLFALDNDSPAVRVLSAEDRATATLSVSSQDGSATETITVSIQGAGEPEAALLEGLVLDRAGAPLDGSTVVFSGADDPDISAPVAEDGGFRLALELGASGQLDAARPHDRSMDGAVSARDALEVLRLAVGLDPSWGPAHPLDFIAADITQSGRISAQDALEVLRAAVGLQSDHAPRWVFLDAEADLSGIDQTNTRIETGIRIDALEAGATEVSMTGLLLGNMQDFA</sequence>
<dbReference type="InterPro" id="IPR009091">
    <property type="entry name" value="RCC1/BLIP-II"/>
</dbReference>
<proteinExistence type="predicted"/>
<dbReference type="PANTHER" id="PTHR45982:SF1">
    <property type="entry name" value="REGULATOR OF CHROMOSOME CONDENSATION"/>
    <property type="match status" value="1"/>
</dbReference>
<accession>A0A7Z0I0Z8</accession>
<comment type="caution">
    <text evidence="1">The sequence shown here is derived from an EMBL/GenBank/DDBJ whole genome shotgun (WGS) entry which is preliminary data.</text>
</comment>
<dbReference type="NCBIfam" id="TIGR01965">
    <property type="entry name" value="VCBS_repeat"/>
    <property type="match status" value="1"/>
</dbReference>
<reference evidence="1 2" key="1">
    <citation type="journal article" date="2000" name="Arch. Microbiol.">
        <title>Rhodobaca bogoriensis gen. nov. and sp. nov., an alkaliphilic purple nonsulfur bacterium from African Rift Valley soda lakes.</title>
        <authorList>
            <person name="Milford A.D."/>
            <person name="Achenbach L.A."/>
            <person name="Jung D.O."/>
            <person name="Madigan M.T."/>
        </authorList>
    </citation>
    <scope>NUCLEOTIDE SEQUENCE [LARGE SCALE GENOMIC DNA]</scope>
    <source>
        <strain evidence="1 2">2376</strain>
    </source>
</reference>